<dbReference type="AlphaFoldDB" id="A0A810LAB1"/>
<feature type="transmembrane region" description="Helical" evidence="6">
    <location>
        <begin position="352"/>
        <end position="373"/>
    </location>
</feature>
<gene>
    <name evidence="7" type="ORF">Asera_63570</name>
</gene>
<dbReference type="CDD" id="cd06173">
    <property type="entry name" value="MFS_MefA_like"/>
    <property type="match status" value="1"/>
</dbReference>
<organism evidence="7 8">
    <name type="scientific">Actinocatenispora sera</name>
    <dbReference type="NCBI Taxonomy" id="390989"/>
    <lineage>
        <taxon>Bacteria</taxon>
        <taxon>Bacillati</taxon>
        <taxon>Actinomycetota</taxon>
        <taxon>Actinomycetes</taxon>
        <taxon>Micromonosporales</taxon>
        <taxon>Micromonosporaceae</taxon>
        <taxon>Actinocatenispora</taxon>
    </lineage>
</organism>
<dbReference type="KEGG" id="aser:Asera_63570"/>
<evidence type="ECO:0000256" key="2">
    <source>
        <dbReference type="ARBA" id="ARBA00022475"/>
    </source>
</evidence>
<evidence type="ECO:0000256" key="5">
    <source>
        <dbReference type="ARBA" id="ARBA00023136"/>
    </source>
</evidence>
<dbReference type="Proteomes" id="UP000680750">
    <property type="component" value="Chromosome"/>
</dbReference>
<keyword evidence="4 6" id="KW-1133">Transmembrane helix</keyword>
<dbReference type="Gene3D" id="1.20.1250.20">
    <property type="entry name" value="MFS general substrate transporter like domains"/>
    <property type="match status" value="1"/>
</dbReference>
<evidence type="ECO:0000313" key="7">
    <source>
        <dbReference type="EMBL" id="BCJ32249.1"/>
    </source>
</evidence>
<feature type="transmembrane region" description="Helical" evidence="6">
    <location>
        <begin position="321"/>
        <end position="340"/>
    </location>
</feature>
<dbReference type="GO" id="GO:0022857">
    <property type="term" value="F:transmembrane transporter activity"/>
    <property type="evidence" value="ECO:0007669"/>
    <property type="project" value="InterPro"/>
</dbReference>
<dbReference type="RefSeq" id="WP_030447244.1">
    <property type="nucleotide sequence ID" value="NZ_AP023354.1"/>
</dbReference>
<accession>A0A810LAB1</accession>
<feature type="transmembrane region" description="Helical" evidence="6">
    <location>
        <begin position="99"/>
        <end position="121"/>
    </location>
</feature>
<keyword evidence="5 6" id="KW-0472">Membrane</keyword>
<comment type="subcellular location">
    <subcellularLocation>
        <location evidence="1">Cell membrane</location>
        <topology evidence="1">Multi-pass membrane protein</topology>
    </subcellularLocation>
</comment>
<sequence>MAQAPQTTADDRPVRYREVLALGEFRAVLGARLVSMLGDQVARVALSLLVFDRTRSAALAAGTFALSFLPALAGPVLAGLADRYPRRRVVVIADLLRGALLALMAVPNVPLPVLFALLVAAELIGAPANAAHGALLADILAGDRLVVGQGARSIVDQVSQIGGYAVGGVLTALLTAHGVLALNAASFILSALVLRLCLRPRPAPTEHADSSPSLFTSARRSARLVWSDPRLRTLIALVWMIGLPVAAEGLTVPYAAGRYPEPAAAGWLLAATPLGAVVGALLLGRCRPSVRRRLMAPMAAVAGLPLLVVAVRPSLAVACLVFGLSGVAASYMTVAPALYVARTPAAGRGQAIGLMSSGAIASQGVVTIVAGLAADQIGAAVAVGLAGAFTALVGAVLAVAWARADAGPDDPVAGQ</sequence>
<dbReference type="EMBL" id="AP023354">
    <property type="protein sequence ID" value="BCJ32249.1"/>
    <property type="molecule type" value="Genomic_DNA"/>
</dbReference>
<protein>
    <submittedName>
        <fullName evidence="7">MFS transporter</fullName>
    </submittedName>
</protein>
<evidence type="ECO:0000256" key="4">
    <source>
        <dbReference type="ARBA" id="ARBA00022989"/>
    </source>
</evidence>
<dbReference type="InterPro" id="IPR036259">
    <property type="entry name" value="MFS_trans_sf"/>
</dbReference>
<keyword evidence="8" id="KW-1185">Reference proteome</keyword>
<dbReference type="PANTHER" id="PTHR23513">
    <property type="entry name" value="INTEGRAL MEMBRANE EFFLUX PROTEIN-RELATED"/>
    <property type="match status" value="1"/>
</dbReference>
<dbReference type="OrthoDB" id="3227279at2"/>
<dbReference type="InterPro" id="IPR011701">
    <property type="entry name" value="MFS"/>
</dbReference>
<feature type="transmembrane region" description="Helical" evidence="6">
    <location>
        <begin position="379"/>
        <end position="402"/>
    </location>
</feature>
<proteinExistence type="predicted"/>
<dbReference type="PANTHER" id="PTHR23513:SF11">
    <property type="entry name" value="STAPHYLOFERRIN A TRANSPORTER"/>
    <property type="match status" value="1"/>
</dbReference>
<dbReference type="GO" id="GO:0005886">
    <property type="term" value="C:plasma membrane"/>
    <property type="evidence" value="ECO:0007669"/>
    <property type="project" value="UniProtKB-SubCell"/>
</dbReference>
<evidence type="ECO:0000256" key="6">
    <source>
        <dbReference type="SAM" id="Phobius"/>
    </source>
</evidence>
<dbReference type="Pfam" id="PF07690">
    <property type="entry name" value="MFS_1"/>
    <property type="match status" value="1"/>
</dbReference>
<feature type="transmembrane region" description="Helical" evidence="6">
    <location>
        <begin position="264"/>
        <end position="283"/>
    </location>
</feature>
<dbReference type="SUPFAM" id="SSF103473">
    <property type="entry name" value="MFS general substrate transporter"/>
    <property type="match status" value="1"/>
</dbReference>
<evidence type="ECO:0000313" key="8">
    <source>
        <dbReference type="Proteomes" id="UP000680750"/>
    </source>
</evidence>
<evidence type="ECO:0000256" key="1">
    <source>
        <dbReference type="ARBA" id="ARBA00004651"/>
    </source>
</evidence>
<keyword evidence="3 6" id="KW-0812">Transmembrane</keyword>
<feature type="transmembrane region" description="Helical" evidence="6">
    <location>
        <begin position="57"/>
        <end position="78"/>
    </location>
</feature>
<feature type="transmembrane region" description="Helical" evidence="6">
    <location>
        <begin position="161"/>
        <end position="194"/>
    </location>
</feature>
<evidence type="ECO:0000256" key="3">
    <source>
        <dbReference type="ARBA" id="ARBA00022692"/>
    </source>
</evidence>
<feature type="transmembrane region" description="Helical" evidence="6">
    <location>
        <begin position="233"/>
        <end position="252"/>
    </location>
</feature>
<keyword evidence="2" id="KW-1003">Cell membrane</keyword>
<name>A0A810LAB1_9ACTN</name>
<reference evidence="7" key="1">
    <citation type="submission" date="2020-08" db="EMBL/GenBank/DDBJ databases">
        <title>Whole genome shotgun sequence of Actinocatenispora sera NBRC 101916.</title>
        <authorList>
            <person name="Komaki H."/>
            <person name="Tamura T."/>
        </authorList>
    </citation>
    <scope>NUCLEOTIDE SEQUENCE</scope>
    <source>
        <strain evidence="7">NBRC 101916</strain>
    </source>
</reference>